<dbReference type="Pfam" id="PF13407">
    <property type="entry name" value="Peripla_BP_4"/>
    <property type="match status" value="1"/>
</dbReference>
<feature type="chain" id="PRO_5011432202" evidence="4">
    <location>
        <begin position="22"/>
        <end position="311"/>
    </location>
</feature>
<evidence type="ECO:0000256" key="3">
    <source>
        <dbReference type="ARBA" id="ARBA00022729"/>
    </source>
</evidence>
<accession>A0A1G7FBU4</accession>
<dbReference type="RefSeq" id="WP_090524924.1">
    <property type="nucleotide sequence ID" value="NZ_FNAH01000010.1"/>
</dbReference>
<protein>
    <submittedName>
        <fullName evidence="6">Ribose transport system substrate-binding protein</fullName>
    </submittedName>
</protein>
<keyword evidence="3 4" id="KW-0732">Signal</keyword>
<dbReference type="OrthoDB" id="3837830at2"/>
<dbReference type="CDD" id="cd06311">
    <property type="entry name" value="PBP1_ABC_sugar_binding-like"/>
    <property type="match status" value="1"/>
</dbReference>
<dbReference type="SUPFAM" id="SSF53822">
    <property type="entry name" value="Periplasmic binding protein-like I"/>
    <property type="match status" value="1"/>
</dbReference>
<organism evidence="6 7">
    <name type="scientific">Paracoccus isoporae</name>
    <dbReference type="NCBI Taxonomy" id="591205"/>
    <lineage>
        <taxon>Bacteria</taxon>
        <taxon>Pseudomonadati</taxon>
        <taxon>Pseudomonadota</taxon>
        <taxon>Alphaproteobacteria</taxon>
        <taxon>Rhodobacterales</taxon>
        <taxon>Paracoccaceae</taxon>
        <taxon>Paracoccus</taxon>
    </lineage>
</organism>
<dbReference type="InterPro" id="IPR028082">
    <property type="entry name" value="Peripla_BP_I"/>
</dbReference>
<dbReference type="PANTHER" id="PTHR46847">
    <property type="entry name" value="D-ALLOSE-BINDING PERIPLASMIC PROTEIN-RELATED"/>
    <property type="match status" value="1"/>
</dbReference>
<name>A0A1G7FBU4_9RHOB</name>
<dbReference type="PANTHER" id="PTHR46847:SF1">
    <property type="entry name" value="D-ALLOSE-BINDING PERIPLASMIC PROTEIN-RELATED"/>
    <property type="match status" value="1"/>
</dbReference>
<dbReference type="GO" id="GO:0030313">
    <property type="term" value="C:cell envelope"/>
    <property type="evidence" value="ECO:0007669"/>
    <property type="project" value="UniProtKB-SubCell"/>
</dbReference>
<dbReference type="InterPro" id="IPR025997">
    <property type="entry name" value="SBP_2_dom"/>
</dbReference>
<feature type="signal peptide" evidence="4">
    <location>
        <begin position="1"/>
        <end position="21"/>
    </location>
</feature>
<dbReference type="EMBL" id="FNAH01000010">
    <property type="protein sequence ID" value="SDE73314.1"/>
    <property type="molecule type" value="Genomic_DNA"/>
</dbReference>
<evidence type="ECO:0000313" key="6">
    <source>
        <dbReference type="EMBL" id="SDE73314.1"/>
    </source>
</evidence>
<dbReference type="STRING" id="591205.SAMN05421538_11079"/>
<gene>
    <name evidence="6" type="ORF">SAMN05421538_11079</name>
</gene>
<reference evidence="6 7" key="1">
    <citation type="submission" date="2016-10" db="EMBL/GenBank/DDBJ databases">
        <authorList>
            <person name="de Groot N.N."/>
        </authorList>
    </citation>
    <scope>NUCLEOTIDE SEQUENCE [LARGE SCALE GENOMIC DNA]</scope>
    <source>
        <strain evidence="6 7">DSM 22220</strain>
    </source>
</reference>
<evidence type="ECO:0000256" key="2">
    <source>
        <dbReference type="ARBA" id="ARBA00007639"/>
    </source>
</evidence>
<comment type="subcellular location">
    <subcellularLocation>
        <location evidence="1">Cell envelope</location>
    </subcellularLocation>
</comment>
<dbReference type="AlphaFoldDB" id="A0A1G7FBU4"/>
<dbReference type="Gene3D" id="3.40.50.2300">
    <property type="match status" value="2"/>
</dbReference>
<dbReference type="Proteomes" id="UP000199344">
    <property type="component" value="Unassembled WGS sequence"/>
</dbReference>
<evidence type="ECO:0000256" key="1">
    <source>
        <dbReference type="ARBA" id="ARBA00004196"/>
    </source>
</evidence>
<evidence type="ECO:0000259" key="5">
    <source>
        <dbReference type="Pfam" id="PF13407"/>
    </source>
</evidence>
<sequence>MKITLVATTALAGALALPAFAQTIGVSIPAATHGWAGALNYHAERTVERLEETYPDMDFVLTTTSDPGTQVSDLEDMVATRGIDALVVLPFESEPLTGPIQRIAESGTWVTVVDRGLAQDGIEDLYVAGDNMSFGQTAGQYFVDNLDSGAKLVVMRGIPSTVDNERVEGFEAALEGSDLEVLAMDHANWNRDNAFTLMQDYLSRFSEIDAVWAADDDQAVGALAAIEQAGRSGEMIVVGGAGMKEMVDRIRNGDETVPVNVTYPPSMISTAIEMTAVGASGAAPMTGEFIIASELITQDNAEDYYFEDSPY</sequence>
<comment type="similarity">
    <text evidence="2">Belongs to the bacterial solute-binding protein 2 family.</text>
</comment>
<proteinExistence type="inferred from homology"/>
<evidence type="ECO:0000313" key="7">
    <source>
        <dbReference type="Proteomes" id="UP000199344"/>
    </source>
</evidence>
<feature type="domain" description="Periplasmic binding protein" evidence="5">
    <location>
        <begin position="24"/>
        <end position="274"/>
    </location>
</feature>
<evidence type="ECO:0000256" key="4">
    <source>
        <dbReference type="SAM" id="SignalP"/>
    </source>
</evidence>
<dbReference type="GO" id="GO:0030246">
    <property type="term" value="F:carbohydrate binding"/>
    <property type="evidence" value="ECO:0007669"/>
    <property type="project" value="UniProtKB-ARBA"/>
</dbReference>
<keyword evidence="7" id="KW-1185">Reference proteome</keyword>